<keyword evidence="2" id="KW-1185">Reference proteome</keyword>
<dbReference type="RefSeq" id="WP_198460874.1">
    <property type="nucleotide sequence ID" value="NZ_JABBCQ020000012.1"/>
</dbReference>
<proteinExistence type="predicted"/>
<accession>A0A843B2S5</accession>
<gene>
    <name evidence="1" type="ORF">HF327_014680</name>
</gene>
<dbReference type="EMBL" id="JABBCQ020000012">
    <property type="protein sequence ID" value="MBI1625746.1"/>
    <property type="molecule type" value="Genomic_DNA"/>
</dbReference>
<comment type="caution">
    <text evidence="1">The sequence shown here is derived from an EMBL/GenBank/DDBJ whole genome shotgun (WGS) entry which is preliminary data.</text>
</comment>
<dbReference type="Proteomes" id="UP000530032">
    <property type="component" value="Unassembled WGS sequence"/>
</dbReference>
<reference evidence="1" key="1">
    <citation type="submission" date="2020-12" db="EMBL/GenBank/DDBJ databases">
        <title>Comamonas sp. nov., isolated from stream water.</title>
        <authorList>
            <person name="Park K.-H."/>
        </authorList>
    </citation>
    <scope>NUCLEOTIDE SEQUENCE</scope>
    <source>
        <strain evidence="1">EJ-4</strain>
    </source>
</reference>
<name>A0A843B2S5_9BURK</name>
<evidence type="ECO:0000313" key="2">
    <source>
        <dbReference type="Proteomes" id="UP000530032"/>
    </source>
</evidence>
<dbReference type="AlphaFoldDB" id="A0A843B2S5"/>
<protein>
    <submittedName>
        <fullName evidence="1">Uncharacterized protein</fullName>
    </submittedName>
</protein>
<sequence length="94" mass="10017">MRGHFQAPQAQTDLLHVADDQEFSSLRFNGPLLQALLHGGGSPVTPAVRKSAMAGWERASIGGQKLSTGGRRCTVAMKFDGLVHDGHALQAKKP</sequence>
<evidence type="ECO:0000313" key="1">
    <source>
        <dbReference type="EMBL" id="MBI1625746.1"/>
    </source>
</evidence>
<organism evidence="1 2">
    <name type="scientific">Comamonas suwonensis</name>
    <dbReference type="NCBI Taxonomy" id="2606214"/>
    <lineage>
        <taxon>Bacteria</taxon>
        <taxon>Pseudomonadati</taxon>
        <taxon>Pseudomonadota</taxon>
        <taxon>Betaproteobacteria</taxon>
        <taxon>Burkholderiales</taxon>
        <taxon>Comamonadaceae</taxon>
        <taxon>Comamonas</taxon>
    </lineage>
</organism>